<dbReference type="InterPro" id="IPR004827">
    <property type="entry name" value="bZIP"/>
</dbReference>
<accession>A0A915DND9</accession>
<keyword evidence="3" id="KW-1185">Reference proteome</keyword>
<dbReference type="InterPro" id="IPR016181">
    <property type="entry name" value="Acyl_CoA_acyltransferase"/>
</dbReference>
<dbReference type="Pfam" id="PF07716">
    <property type="entry name" value="bZIP_2"/>
    <property type="match status" value="1"/>
</dbReference>
<dbReference type="Proteomes" id="UP000887574">
    <property type="component" value="Unplaced"/>
</dbReference>
<dbReference type="Gene3D" id="1.20.5.170">
    <property type="match status" value="1"/>
</dbReference>
<dbReference type="CDD" id="cd04301">
    <property type="entry name" value="NAT_SF"/>
    <property type="match status" value="1"/>
</dbReference>
<organism evidence="3 4">
    <name type="scientific">Ditylenchus dipsaci</name>
    <dbReference type="NCBI Taxonomy" id="166011"/>
    <lineage>
        <taxon>Eukaryota</taxon>
        <taxon>Metazoa</taxon>
        <taxon>Ecdysozoa</taxon>
        <taxon>Nematoda</taxon>
        <taxon>Chromadorea</taxon>
        <taxon>Rhabditida</taxon>
        <taxon>Tylenchina</taxon>
        <taxon>Tylenchomorpha</taxon>
        <taxon>Sphaerularioidea</taxon>
        <taxon>Anguinidae</taxon>
        <taxon>Anguininae</taxon>
        <taxon>Ditylenchus</taxon>
    </lineage>
</organism>
<dbReference type="InterPro" id="IPR046347">
    <property type="entry name" value="bZIP_sf"/>
</dbReference>
<dbReference type="SUPFAM" id="SSF55729">
    <property type="entry name" value="Acyl-CoA N-acyltransferases (Nat)"/>
    <property type="match status" value="1"/>
</dbReference>
<dbReference type="WBParaSite" id="jg21823">
    <property type="protein sequence ID" value="jg21823"/>
    <property type="gene ID" value="jg21823"/>
</dbReference>
<dbReference type="PROSITE" id="PS50217">
    <property type="entry name" value="BZIP"/>
    <property type="match status" value="1"/>
</dbReference>
<dbReference type="GO" id="GO:0003700">
    <property type="term" value="F:DNA-binding transcription factor activity"/>
    <property type="evidence" value="ECO:0007669"/>
    <property type="project" value="InterPro"/>
</dbReference>
<feature type="domain" description="BZIP" evidence="2">
    <location>
        <begin position="12"/>
        <end position="59"/>
    </location>
</feature>
<dbReference type="PANTHER" id="PTHR47408">
    <property type="entry name" value="PROTEIN CBG01304-RELATED"/>
    <property type="match status" value="1"/>
</dbReference>
<evidence type="ECO:0000259" key="2">
    <source>
        <dbReference type="PROSITE" id="PS50217"/>
    </source>
</evidence>
<protein>
    <submittedName>
        <fullName evidence="4">BZIP domain-containing protein</fullName>
    </submittedName>
</protein>
<proteinExistence type="predicted"/>
<dbReference type="AlphaFoldDB" id="A0A915DND9"/>
<dbReference type="GO" id="GO:0016747">
    <property type="term" value="F:acyltransferase activity, transferring groups other than amino-acyl groups"/>
    <property type="evidence" value="ECO:0007669"/>
    <property type="project" value="InterPro"/>
</dbReference>
<name>A0A915DND9_9BILA</name>
<evidence type="ECO:0000313" key="3">
    <source>
        <dbReference type="Proteomes" id="UP000887574"/>
    </source>
</evidence>
<sequence length="306" mass="34874">MSSPENAETIDNDDYALRRQRNNASVNKTRQKKRQEEITTQKRVQQLKAENSKLERKLELCKESWNFSKKWITTATSKVLAENYCFVVAFNKETDELVGGVCGAHYLSKEGSPAMSSVGDFFLLPEYRNLGLGLLLFDRLQKKDKFHGQGQHYPQRQPCVRNTAKKREISESVWTKVFEYDRQIYGGIRRDGYISSVLSLENSVGQIVLDTITNKVVGFGCVREAIEGSLLVSPCYADSDELAREILYQMLSPFTHSLATKQVLKELNQGQEATRESFAYVNFTKYVVKTPVEKVFAITDLVMHIA</sequence>
<dbReference type="InterPro" id="IPR000182">
    <property type="entry name" value="GNAT_dom"/>
</dbReference>
<evidence type="ECO:0000256" key="1">
    <source>
        <dbReference type="SAM" id="MobiDB-lite"/>
    </source>
</evidence>
<evidence type="ECO:0000313" key="4">
    <source>
        <dbReference type="WBParaSite" id="jg21823"/>
    </source>
</evidence>
<dbReference type="SMART" id="SM00338">
    <property type="entry name" value="BRLZ"/>
    <property type="match status" value="1"/>
</dbReference>
<dbReference type="CDD" id="cd14693">
    <property type="entry name" value="bZIP_CEBP"/>
    <property type="match status" value="1"/>
</dbReference>
<feature type="region of interest" description="Disordered" evidence="1">
    <location>
        <begin position="1"/>
        <end position="44"/>
    </location>
</feature>
<dbReference type="Pfam" id="PF00583">
    <property type="entry name" value="Acetyltransf_1"/>
    <property type="match status" value="1"/>
</dbReference>
<dbReference type="SUPFAM" id="SSF57959">
    <property type="entry name" value="Leucine zipper domain"/>
    <property type="match status" value="1"/>
</dbReference>
<reference evidence="4" key="1">
    <citation type="submission" date="2022-11" db="UniProtKB">
        <authorList>
            <consortium name="WormBaseParasite"/>
        </authorList>
    </citation>
    <scope>IDENTIFICATION</scope>
</reference>
<dbReference type="Gene3D" id="3.40.630.90">
    <property type="match status" value="1"/>
</dbReference>